<name>M5RH07_9BACT</name>
<proteinExistence type="predicted"/>
<keyword evidence="2" id="KW-1185">Reference proteome</keyword>
<dbReference type="EMBL" id="ANOG01000632">
    <property type="protein sequence ID" value="EMI18653.1"/>
    <property type="molecule type" value="Genomic_DNA"/>
</dbReference>
<evidence type="ECO:0000313" key="1">
    <source>
        <dbReference type="EMBL" id="EMI18653.1"/>
    </source>
</evidence>
<evidence type="ECO:0000313" key="2">
    <source>
        <dbReference type="Proteomes" id="UP000011991"/>
    </source>
</evidence>
<gene>
    <name evidence="1" type="ORF">RMSM_04429</name>
</gene>
<comment type="caution">
    <text evidence="1">The sequence shown here is derived from an EMBL/GenBank/DDBJ whole genome shotgun (WGS) entry which is preliminary data.</text>
</comment>
<accession>M5RH07</accession>
<organism evidence="1 2">
    <name type="scientific">Rhodopirellula maiorica SM1</name>
    <dbReference type="NCBI Taxonomy" id="1265738"/>
    <lineage>
        <taxon>Bacteria</taxon>
        <taxon>Pseudomonadati</taxon>
        <taxon>Planctomycetota</taxon>
        <taxon>Planctomycetia</taxon>
        <taxon>Pirellulales</taxon>
        <taxon>Pirellulaceae</taxon>
        <taxon>Novipirellula</taxon>
    </lineage>
</organism>
<dbReference type="AlphaFoldDB" id="M5RH07"/>
<reference evidence="1 2" key="1">
    <citation type="journal article" date="2013" name="Mar. Genomics">
        <title>Expression of sulfatases in Rhodopirellula baltica and the diversity of sulfatases in the genus Rhodopirellula.</title>
        <authorList>
            <person name="Wegner C.E."/>
            <person name="Richter-Heitmann T."/>
            <person name="Klindworth A."/>
            <person name="Klockow C."/>
            <person name="Richter M."/>
            <person name="Achstetter T."/>
            <person name="Glockner F.O."/>
            <person name="Harder J."/>
        </authorList>
    </citation>
    <scope>NUCLEOTIDE SEQUENCE [LARGE SCALE GENOMIC DNA]</scope>
    <source>
        <strain evidence="1 2">SM1</strain>
    </source>
</reference>
<sequence>MRARHRLSVKRLNQQVEKLEPIFAWSVCLGARNVNASRLA</sequence>
<protein>
    <submittedName>
        <fullName evidence="1">Uncharacterized protein</fullName>
    </submittedName>
</protein>
<dbReference type="PATRIC" id="fig|1265738.3.peg.4444"/>
<dbReference type="Proteomes" id="UP000011991">
    <property type="component" value="Unassembled WGS sequence"/>
</dbReference>